<proteinExistence type="inferred from homology"/>
<dbReference type="PANTHER" id="PTHR43096:SF48">
    <property type="entry name" value="CHAPERONE PROTEIN DNAJ"/>
    <property type="match status" value="1"/>
</dbReference>
<feature type="binding site" evidence="14">
    <location>
        <position position="201"/>
    </location>
    <ligand>
        <name>Zn(2+)</name>
        <dbReference type="ChEBI" id="CHEBI:29105"/>
        <label>1</label>
    </ligand>
</feature>
<evidence type="ECO:0000256" key="7">
    <source>
        <dbReference type="ARBA" id="ARBA00022771"/>
    </source>
</evidence>
<dbReference type="InterPro" id="IPR001305">
    <property type="entry name" value="HSP_DnaJ_Cys-rich_dom"/>
</dbReference>
<dbReference type="CDD" id="cd10747">
    <property type="entry name" value="DnaJ_C"/>
    <property type="match status" value="1"/>
</dbReference>
<evidence type="ECO:0000256" key="9">
    <source>
        <dbReference type="ARBA" id="ARBA00023016"/>
    </source>
</evidence>
<comment type="function">
    <text evidence="11 14">Participates actively in the response to hyperosmotic and heat shock by preventing the aggregation of stress-denatured proteins and by disaggregating proteins, also in an autonomous, DnaK-independent fashion. Unfolded proteins bind initially to DnaJ; upon interaction with the DnaJ-bound protein, DnaK hydrolyzes its bound ATP, resulting in the formation of a stable complex. GrpE releases ADP from DnaK; ATP binding to DnaK triggers the release of the substrate protein, thus completing the reaction cycle. Several rounds of ATP-dependent interactions between DnaJ, DnaK and GrpE are required for fully efficient folding. Also involved, together with DnaK and GrpE, in the DNA replication of plasmids through activation of initiation proteins.</text>
</comment>
<dbReference type="InterPro" id="IPR002939">
    <property type="entry name" value="DnaJ_C"/>
</dbReference>
<comment type="subunit">
    <text evidence="2 14">Homodimer.</text>
</comment>
<dbReference type="GO" id="GO:0005524">
    <property type="term" value="F:ATP binding"/>
    <property type="evidence" value="ECO:0007669"/>
    <property type="project" value="InterPro"/>
</dbReference>
<evidence type="ECO:0000256" key="14">
    <source>
        <dbReference type="HAMAP-Rule" id="MF_01152"/>
    </source>
</evidence>
<evidence type="ECO:0000256" key="1">
    <source>
        <dbReference type="ARBA" id="ARBA00004496"/>
    </source>
</evidence>
<keyword evidence="10 14" id="KW-0143">Chaperone</keyword>
<evidence type="ECO:0000256" key="13">
    <source>
        <dbReference type="ARBA" id="ARBA00067609"/>
    </source>
</evidence>
<dbReference type="InterPro" id="IPR036410">
    <property type="entry name" value="HSP_DnaJ_Cys-rich_dom_sf"/>
</dbReference>
<feature type="binding site" evidence="14">
    <location>
        <position position="187"/>
    </location>
    <ligand>
        <name>Zn(2+)</name>
        <dbReference type="ChEBI" id="CHEBI:29105"/>
        <label>2</label>
    </ligand>
</feature>
<feature type="binding site" evidence="14">
    <location>
        <position position="190"/>
    </location>
    <ligand>
        <name>Zn(2+)</name>
        <dbReference type="ChEBI" id="CHEBI:29105"/>
        <label>2</label>
    </ligand>
</feature>
<dbReference type="FunFam" id="2.60.260.20:FF:000004">
    <property type="entry name" value="Molecular chaperone DnaJ"/>
    <property type="match status" value="1"/>
</dbReference>
<evidence type="ECO:0000313" key="18">
    <source>
        <dbReference type="EMBL" id="VHO03282.1"/>
    </source>
</evidence>
<dbReference type="SUPFAM" id="SSF49493">
    <property type="entry name" value="HSP40/DnaJ peptide-binding domain"/>
    <property type="match status" value="2"/>
</dbReference>
<dbReference type="GO" id="GO:0008270">
    <property type="term" value="F:zinc ion binding"/>
    <property type="evidence" value="ECO:0007669"/>
    <property type="project" value="UniProtKB-UniRule"/>
</dbReference>
<dbReference type="NCBIfam" id="TIGR02349">
    <property type="entry name" value="DnaJ_bact"/>
    <property type="match status" value="1"/>
</dbReference>
<organism evidence="18">
    <name type="scientific">Rheinheimera sp. BAL341</name>
    <dbReference type="NCBI Taxonomy" id="1708203"/>
    <lineage>
        <taxon>Bacteria</taxon>
        <taxon>Pseudomonadati</taxon>
        <taxon>Pseudomonadota</taxon>
        <taxon>Gammaproteobacteria</taxon>
        <taxon>Chromatiales</taxon>
        <taxon>Chromatiaceae</taxon>
        <taxon>Rheinheimera</taxon>
    </lineage>
</organism>
<feature type="binding site" evidence="14">
    <location>
        <position position="151"/>
    </location>
    <ligand>
        <name>Zn(2+)</name>
        <dbReference type="ChEBI" id="CHEBI:29105"/>
        <label>1</label>
    </ligand>
</feature>
<dbReference type="GO" id="GO:0005737">
    <property type="term" value="C:cytoplasm"/>
    <property type="evidence" value="ECO:0007669"/>
    <property type="project" value="UniProtKB-SubCell"/>
</dbReference>
<comment type="similarity">
    <text evidence="12 14">Belongs to the DnaJ family.</text>
</comment>
<dbReference type="EMBL" id="CAAJGR010000081">
    <property type="protein sequence ID" value="VHO03282.1"/>
    <property type="molecule type" value="Genomic_DNA"/>
</dbReference>
<dbReference type="Pfam" id="PF00684">
    <property type="entry name" value="DnaJ_CXXCXGXG"/>
    <property type="match status" value="1"/>
</dbReference>
<keyword evidence="9 14" id="KW-0346">Stress response</keyword>
<evidence type="ECO:0000256" key="12">
    <source>
        <dbReference type="ARBA" id="ARBA00061004"/>
    </source>
</evidence>
<feature type="binding site" evidence="14">
    <location>
        <position position="148"/>
    </location>
    <ligand>
        <name>Zn(2+)</name>
        <dbReference type="ChEBI" id="CHEBI:29105"/>
        <label>1</label>
    </ligand>
</feature>
<evidence type="ECO:0000256" key="6">
    <source>
        <dbReference type="ARBA" id="ARBA00022737"/>
    </source>
</evidence>
<keyword evidence="6 14" id="KW-0677">Repeat</keyword>
<dbReference type="InterPro" id="IPR018253">
    <property type="entry name" value="DnaJ_domain_CS"/>
</dbReference>
<evidence type="ECO:0000256" key="3">
    <source>
        <dbReference type="ARBA" id="ARBA00022490"/>
    </source>
</evidence>
<feature type="binding site" evidence="14">
    <location>
        <position position="168"/>
    </location>
    <ligand>
        <name>Zn(2+)</name>
        <dbReference type="ChEBI" id="CHEBI:29105"/>
        <label>2</label>
    </ligand>
</feature>
<dbReference type="NCBIfam" id="NF008035">
    <property type="entry name" value="PRK10767.1"/>
    <property type="match status" value="1"/>
</dbReference>
<keyword evidence="4 14" id="KW-0235">DNA replication</keyword>
<feature type="binding site" evidence="14">
    <location>
        <position position="204"/>
    </location>
    <ligand>
        <name>Zn(2+)</name>
        <dbReference type="ChEBI" id="CHEBI:29105"/>
        <label>1</label>
    </ligand>
</feature>
<evidence type="ECO:0000256" key="2">
    <source>
        <dbReference type="ARBA" id="ARBA00011738"/>
    </source>
</evidence>
<dbReference type="Gene3D" id="2.10.230.10">
    <property type="entry name" value="Heat shock protein DnaJ, cysteine-rich domain"/>
    <property type="match status" value="1"/>
</dbReference>
<dbReference type="FunFam" id="2.10.230.10:FF:000002">
    <property type="entry name" value="Molecular chaperone DnaJ"/>
    <property type="match status" value="1"/>
</dbReference>
<comment type="cofactor">
    <cofactor evidence="14">
        <name>Zn(2+)</name>
        <dbReference type="ChEBI" id="CHEBI:29105"/>
    </cofactor>
    <text evidence="14">Binds 2 Zn(2+) ions per monomer.</text>
</comment>
<evidence type="ECO:0000256" key="10">
    <source>
        <dbReference type="ARBA" id="ARBA00023186"/>
    </source>
</evidence>
<dbReference type="Gene3D" id="1.10.287.110">
    <property type="entry name" value="DnaJ domain"/>
    <property type="match status" value="1"/>
</dbReference>
<dbReference type="HAMAP" id="MF_01152">
    <property type="entry name" value="DnaJ"/>
    <property type="match status" value="1"/>
</dbReference>
<dbReference type="GO" id="GO:0031072">
    <property type="term" value="F:heat shock protein binding"/>
    <property type="evidence" value="ECO:0007669"/>
    <property type="project" value="InterPro"/>
</dbReference>
<dbReference type="GO" id="GO:0051082">
    <property type="term" value="F:unfolded protein binding"/>
    <property type="evidence" value="ECO:0007669"/>
    <property type="project" value="UniProtKB-UniRule"/>
</dbReference>
<comment type="subcellular location">
    <subcellularLocation>
        <location evidence="1 14">Cytoplasm</location>
    </subcellularLocation>
</comment>
<dbReference type="PROSITE" id="PS00636">
    <property type="entry name" value="DNAJ_1"/>
    <property type="match status" value="1"/>
</dbReference>
<dbReference type="Pfam" id="PF00226">
    <property type="entry name" value="DnaJ"/>
    <property type="match status" value="1"/>
</dbReference>
<evidence type="ECO:0000256" key="15">
    <source>
        <dbReference type="PROSITE-ProRule" id="PRU00546"/>
    </source>
</evidence>
<dbReference type="CDD" id="cd10719">
    <property type="entry name" value="DnaJ_zf"/>
    <property type="match status" value="1"/>
</dbReference>
<dbReference type="InterPro" id="IPR012724">
    <property type="entry name" value="DnaJ"/>
</dbReference>
<dbReference type="SUPFAM" id="SSF57938">
    <property type="entry name" value="DnaJ/Hsp40 cysteine-rich domain"/>
    <property type="match status" value="1"/>
</dbReference>
<dbReference type="PROSITE" id="PS51188">
    <property type="entry name" value="ZF_CR"/>
    <property type="match status" value="1"/>
</dbReference>
<feature type="repeat" description="CXXCXGXG motif" evidence="14">
    <location>
        <begin position="187"/>
        <end position="194"/>
    </location>
</feature>
<reference evidence="18" key="1">
    <citation type="submission" date="2019-04" db="EMBL/GenBank/DDBJ databases">
        <authorList>
            <person name="Brambilla D."/>
        </authorList>
    </citation>
    <scope>NUCLEOTIDE SEQUENCE</scope>
    <source>
        <strain evidence="18">BAL1</strain>
    </source>
</reference>
<evidence type="ECO:0000256" key="5">
    <source>
        <dbReference type="ARBA" id="ARBA00022723"/>
    </source>
</evidence>
<dbReference type="PROSITE" id="PS50076">
    <property type="entry name" value="DNAJ_2"/>
    <property type="match status" value="1"/>
</dbReference>
<feature type="zinc finger region" description="CR-type" evidence="15">
    <location>
        <begin position="135"/>
        <end position="213"/>
    </location>
</feature>
<comment type="domain">
    <text evidence="14">The J domain is necessary and sufficient to stimulate DnaK ATPase activity. Zinc center 1 plays an important role in the autonomous, DnaK-independent chaperone activity of DnaJ. Zinc center 2 is essential for interaction with DnaK and for DnaJ activity.</text>
</comment>
<keyword evidence="3 14" id="KW-0963">Cytoplasm</keyword>
<evidence type="ECO:0000256" key="4">
    <source>
        <dbReference type="ARBA" id="ARBA00022705"/>
    </source>
</evidence>
<dbReference type="FunFam" id="1.10.287.110:FF:000034">
    <property type="entry name" value="Chaperone protein DnaJ"/>
    <property type="match status" value="1"/>
</dbReference>
<dbReference type="InterPro" id="IPR036869">
    <property type="entry name" value="J_dom_sf"/>
</dbReference>
<evidence type="ECO:0000256" key="8">
    <source>
        <dbReference type="ARBA" id="ARBA00022833"/>
    </source>
</evidence>
<protein>
    <recommendedName>
        <fullName evidence="13 14">Chaperone protein DnaJ</fullName>
    </recommendedName>
</protein>
<dbReference type="SUPFAM" id="SSF46565">
    <property type="entry name" value="Chaperone J-domain"/>
    <property type="match status" value="1"/>
</dbReference>
<dbReference type="InterPro" id="IPR001623">
    <property type="entry name" value="DnaJ_domain"/>
</dbReference>
<dbReference type="GO" id="GO:0009408">
    <property type="term" value="P:response to heat"/>
    <property type="evidence" value="ECO:0007669"/>
    <property type="project" value="InterPro"/>
</dbReference>
<dbReference type="PRINTS" id="PR00625">
    <property type="entry name" value="JDOMAIN"/>
</dbReference>
<dbReference type="GO" id="GO:0006260">
    <property type="term" value="P:DNA replication"/>
    <property type="evidence" value="ECO:0007669"/>
    <property type="project" value="UniProtKB-KW"/>
</dbReference>
<name>A0A486XNZ2_9GAMM</name>
<keyword evidence="5 14" id="KW-0479">Metal-binding</keyword>
<dbReference type="InterPro" id="IPR008971">
    <property type="entry name" value="HSP40/DnaJ_pept-bd"/>
</dbReference>
<feature type="domain" description="CR-type" evidence="17">
    <location>
        <begin position="135"/>
        <end position="213"/>
    </location>
</feature>
<dbReference type="Gene3D" id="2.60.260.20">
    <property type="entry name" value="Urease metallochaperone UreE, N-terminal domain"/>
    <property type="match status" value="2"/>
</dbReference>
<feature type="repeat" description="CXXCXGXG motif" evidence="14">
    <location>
        <begin position="201"/>
        <end position="208"/>
    </location>
</feature>
<dbReference type="CDD" id="cd06257">
    <property type="entry name" value="DnaJ"/>
    <property type="match status" value="1"/>
</dbReference>
<evidence type="ECO:0000256" key="11">
    <source>
        <dbReference type="ARBA" id="ARBA00053423"/>
    </source>
</evidence>
<keyword evidence="8 14" id="KW-0862">Zinc</keyword>
<accession>A0A486XNZ2</accession>
<dbReference type="PANTHER" id="PTHR43096">
    <property type="entry name" value="DNAJ HOMOLOG 1, MITOCHONDRIAL-RELATED"/>
    <property type="match status" value="1"/>
</dbReference>
<sequence length="380" mass="40920">MSKRDYYEVLGVAKDADDKDIKKAYKRLAMKFHPDRTQGDKAMEEKFKEVQEAYEVLSDEQKRAAYDRFGHAGVDPNRGAGGFGGGAGGADFGDIFGDVFGDIFGGGGRRGQSRAQRGSDLRYNLELSLEEAVRGKSVDIKVPTMVGCDSCDGSGAKKGTSAKSCPTCHGAGQVTMRQGFFAVQQTCPTCNGRGKIIPEPCTKCHGEGRIEKTKTLSVKIPAGVDTGDRIRLTGEGEAGMHGAPAGDLYVQVHVKEHPIFVRDGNNLYCDVPLSFTTAALGGEIDVPTLDGRVKLKIPAETQTEKMFRLRGKGVKSVRGGGVGDLVCKVVIETPVNLSDKQKELLRQLDDSMAGDGEAKHRPKSKGFFDGVKKFFDDLTS</sequence>
<dbReference type="AlphaFoldDB" id="A0A486XNZ2"/>
<keyword evidence="7 14" id="KW-0863">Zinc-finger</keyword>
<feature type="binding site" evidence="14">
    <location>
        <position position="165"/>
    </location>
    <ligand>
        <name>Zn(2+)</name>
        <dbReference type="ChEBI" id="CHEBI:29105"/>
        <label>2</label>
    </ligand>
</feature>
<dbReference type="SMART" id="SM00271">
    <property type="entry name" value="DnaJ"/>
    <property type="match status" value="1"/>
</dbReference>
<feature type="repeat" description="CXXCXGXG motif" evidence="14">
    <location>
        <begin position="165"/>
        <end position="172"/>
    </location>
</feature>
<dbReference type="Pfam" id="PF01556">
    <property type="entry name" value="DnaJ_C"/>
    <property type="match status" value="1"/>
</dbReference>
<gene>
    <name evidence="14" type="primary">dnaJ</name>
    <name evidence="18" type="ORF">BAL341_1325</name>
</gene>
<dbReference type="GO" id="GO:0042026">
    <property type="term" value="P:protein refolding"/>
    <property type="evidence" value="ECO:0007669"/>
    <property type="project" value="TreeGrafter"/>
</dbReference>
<feature type="domain" description="J" evidence="16">
    <location>
        <begin position="5"/>
        <end position="70"/>
    </location>
</feature>
<feature type="repeat" description="CXXCXGXG motif" evidence="14">
    <location>
        <begin position="148"/>
        <end position="155"/>
    </location>
</feature>
<evidence type="ECO:0000259" key="17">
    <source>
        <dbReference type="PROSITE" id="PS51188"/>
    </source>
</evidence>
<evidence type="ECO:0000259" key="16">
    <source>
        <dbReference type="PROSITE" id="PS50076"/>
    </source>
</evidence>